<name>A0AAD9ZUH5_9ROSI</name>
<feature type="non-terminal residue" evidence="1">
    <location>
        <position position="51"/>
    </location>
</feature>
<sequence>ISLDRKRVCPLLLDKSSWDVSEGETYHANSEGIKEQDTVRQNCRFSFKIVF</sequence>
<dbReference type="Proteomes" id="UP001281410">
    <property type="component" value="Unassembled WGS sequence"/>
</dbReference>
<accession>A0AAD9ZUH5</accession>
<organism evidence="1 2">
    <name type="scientific">Dipteronia sinensis</name>
    <dbReference type="NCBI Taxonomy" id="43782"/>
    <lineage>
        <taxon>Eukaryota</taxon>
        <taxon>Viridiplantae</taxon>
        <taxon>Streptophyta</taxon>
        <taxon>Embryophyta</taxon>
        <taxon>Tracheophyta</taxon>
        <taxon>Spermatophyta</taxon>
        <taxon>Magnoliopsida</taxon>
        <taxon>eudicotyledons</taxon>
        <taxon>Gunneridae</taxon>
        <taxon>Pentapetalae</taxon>
        <taxon>rosids</taxon>
        <taxon>malvids</taxon>
        <taxon>Sapindales</taxon>
        <taxon>Sapindaceae</taxon>
        <taxon>Hippocastanoideae</taxon>
        <taxon>Acereae</taxon>
        <taxon>Dipteronia</taxon>
    </lineage>
</organism>
<protein>
    <submittedName>
        <fullName evidence="1">Uncharacterized protein</fullName>
    </submittedName>
</protein>
<reference evidence="1" key="1">
    <citation type="journal article" date="2023" name="Plant J.">
        <title>Genome sequences and population genomics provide insights into the demographic history, inbreeding, and mutation load of two 'living fossil' tree species of Dipteronia.</title>
        <authorList>
            <person name="Feng Y."/>
            <person name="Comes H.P."/>
            <person name="Chen J."/>
            <person name="Zhu S."/>
            <person name="Lu R."/>
            <person name="Zhang X."/>
            <person name="Li P."/>
            <person name="Qiu J."/>
            <person name="Olsen K.M."/>
            <person name="Qiu Y."/>
        </authorList>
    </citation>
    <scope>NUCLEOTIDE SEQUENCE</scope>
    <source>
        <strain evidence="1">NBL</strain>
    </source>
</reference>
<dbReference type="AlphaFoldDB" id="A0AAD9ZUH5"/>
<evidence type="ECO:0000313" key="2">
    <source>
        <dbReference type="Proteomes" id="UP001281410"/>
    </source>
</evidence>
<dbReference type="EMBL" id="JANJYJ010000008">
    <property type="protein sequence ID" value="KAK3193390.1"/>
    <property type="molecule type" value="Genomic_DNA"/>
</dbReference>
<proteinExistence type="predicted"/>
<keyword evidence="2" id="KW-1185">Reference proteome</keyword>
<gene>
    <name evidence="1" type="ORF">Dsin_024700</name>
</gene>
<evidence type="ECO:0000313" key="1">
    <source>
        <dbReference type="EMBL" id="KAK3193390.1"/>
    </source>
</evidence>
<comment type="caution">
    <text evidence="1">The sequence shown here is derived from an EMBL/GenBank/DDBJ whole genome shotgun (WGS) entry which is preliminary data.</text>
</comment>